<name>A0A645A744_9ZZZZ</name>
<protein>
    <recommendedName>
        <fullName evidence="2">3-keto-disaccharide hydrolase domain-containing protein</fullName>
    </recommendedName>
</protein>
<dbReference type="AlphaFoldDB" id="A0A645A744"/>
<organism evidence="1">
    <name type="scientific">bioreactor metagenome</name>
    <dbReference type="NCBI Taxonomy" id="1076179"/>
    <lineage>
        <taxon>unclassified sequences</taxon>
        <taxon>metagenomes</taxon>
        <taxon>ecological metagenomes</taxon>
    </lineage>
</organism>
<dbReference type="EMBL" id="VSSQ01012291">
    <property type="protein sequence ID" value="MPM48877.1"/>
    <property type="molecule type" value="Genomic_DNA"/>
</dbReference>
<reference evidence="1" key="1">
    <citation type="submission" date="2019-08" db="EMBL/GenBank/DDBJ databases">
        <authorList>
            <person name="Kucharzyk K."/>
            <person name="Murdoch R.W."/>
            <person name="Higgins S."/>
            <person name="Loffler F."/>
        </authorList>
    </citation>
    <scope>NUCLEOTIDE SEQUENCE</scope>
</reference>
<accession>A0A645A744</accession>
<evidence type="ECO:0008006" key="2">
    <source>
        <dbReference type="Google" id="ProtNLM"/>
    </source>
</evidence>
<proteinExistence type="predicted"/>
<evidence type="ECO:0000313" key="1">
    <source>
        <dbReference type="EMBL" id="MPM48877.1"/>
    </source>
</evidence>
<dbReference type="Gene3D" id="2.60.120.560">
    <property type="entry name" value="Exo-inulinase, domain 1"/>
    <property type="match status" value="1"/>
</dbReference>
<comment type="caution">
    <text evidence="1">The sequence shown here is derived from an EMBL/GenBank/DDBJ whole genome shotgun (WGS) entry which is preliminary data.</text>
</comment>
<gene>
    <name evidence="1" type="ORF">SDC9_95604</name>
</gene>
<sequence length="259" mass="27441">MGLVVILLLGMMLSACMPTDDSVAETATVSAVPTSTFTATVDWFPVTATPTLIPADTATPNPAATPVYGSLIFSDPFSGNDPWANEQNGNGYVIVKEGALSLAVKAEKGSLFTFRNNTMLTNYYLETTVNVGLCKGDDQLGVLFRVNGSQSFYRFLINCQGMVSLQQVAGGTPVVLVDWAPGSVSAGLYQPITIGVWQSGSVIRIYINGILQFEASSDYYKSGGIGFYAHAASDTPLTVNFTSLNVFEVARTSSATPTP</sequence>